<evidence type="ECO:0000313" key="2">
    <source>
        <dbReference type="EMBL" id="RCV14076.1"/>
    </source>
</evidence>
<keyword evidence="1" id="KW-0812">Transmembrane</keyword>
<organism evidence="2">
    <name type="scientific">Setaria italica</name>
    <name type="common">Foxtail millet</name>
    <name type="synonym">Panicum italicum</name>
    <dbReference type="NCBI Taxonomy" id="4555"/>
    <lineage>
        <taxon>Eukaryota</taxon>
        <taxon>Viridiplantae</taxon>
        <taxon>Streptophyta</taxon>
        <taxon>Embryophyta</taxon>
        <taxon>Tracheophyta</taxon>
        <taxon>Spermatophyta</taxon>
        <taxon>Magnoliopsida</taxon>
        <taxon>Liliopsida</taxon>
        <taxon>Poales</taxon>
        <taxon>Poaceae</taxon>
        <taxon>PACMAD clade</taxon>
        <taxon>Panicoideae</taxon>
        <taxon>Panicodae</taxon>
        <taxon>Paniceae</taxon>
        <taxon>Cenchrinae</taxon>
        <taxon>Setaria</taxon>
    </lineage>
</organism>
<dbReference type="EMBL" id="CM003529">
    <property type="protein sequence ID" value="RCV14076.1"/>
    <property type="molecule type" value="Genomic_DNA"/>
</dbReference>
<reference evidence="2" key="1">
    <citation type="journal article" date="2012" name="Nat. Biotechnol.">
        <title>Reference genome sequence of the model plant Setaria.</title>
        <authorList>
            <person name="Bennetzen J.L."/>
            <person name="Schmutz J."/>
            <person name="Wang H."/>
            <person name="Percifield R."/>
            <person name="Hawkins J."/>
            <person name="Pontaroli A.C."/>
            <person name="Estep M."/>
            <person name="Feng L."/>
            <person name="Vaughn J.N."/>
            <person name="Grimwood J."/>
            <person name="Jenkins J."/>
            <person name="Barry K."/>
            <person name="Lindquist E."/>
            <person name="Hellsten U."/>
            <person name="Deshpande S."/>
            <person name="Wang X."/>
            <person name="Wu X."/>
            <person name="Mitros T."/>
            <person name="Triplett J."/>
            <person name="Yang X."/>
            <person name="Ye C.Y."/>
            <person name="Mauro-Herrera M."/>
            <person name="Wang L."/>
            <person name="Li P."/>
            <person name="Sharma M."/>
            <person name="Sharma R."/>
            <person name="Ronald P.C."/>
            <person name="Panaud O."/>
            <person name="Kellogg E.A."/>
            <person name="Brutnell T.P."/>
            <person name="Doust A.N."/>
            <person name="Tuskan G.A."/>
            <person name="Rokhsar D."/>
            <person name="Devos K.M."/>
        </authorList>
    </citation>
    <scope>NUCLEOTIDE SEQUENCE [LARGE SCALE GENOMIC DNA]</scope>
    <source>
        <strain evidence="2">Yugu1</strain>
    </source>
</reference>
<dbReference type="OrthoDB" id="714986at2759"/>
<gene>
    <name evidence="2" type="ORF">SETIT_2G397900v2</name>
</gene>
<name>A0A368Q7T6_SETIT</name>
<sequence length="129" mass="14712">MFNPKLFISSPPGSDAWVTMSAEMLGRTYLAFACVSTVHLRLLTYLRFDGGVGAIRIATRFAWIVPTVFWISTMAYFYYYITMTRYGVTLVEWITMGAFSFLILVLTLVLIIVSFLKFYTILSLALELC</sequence>
<accession>A0A368Q7T6</accession>
<feature type="transmembrane region" description="Helical" evidence="1">
    <location>
        <begin position="60"/>
        <end position="81"/>
    </location>
</feature>
<feature type="transmembrane region" description="Helical" evidence="1">
    <location>
        <begin position="93"/>
        <end position="116"/>
    </location>
</feature>
<feature type="transmembrane region" description="Helical" evidence="1">
    <location>
        <begin position="29"/>
        <end position="48"/>
    </location>
</feature>
<keyword evidence="1" id="KW-1133">Transmembrane helix</keyword>
<protein>
    <submittedName>
        <fullName evidence="2">Uncharacterized protein</fullName>
    </submittedName>
</protein>
<dbReference type="AlphaFoldDB" id="A0A368Q7T6"/>
<keyword evidence="1" id="KW-0472">Membrane</keyword>
<reference evidence="2" key="2">
    <citation type="submission" date="2015-07" db="EMBL/GenBank/DDBJ databases">
        <authorList>
            <person name="Noorani M."/>
        </authorList>
    </citation>
    <scope>NUCLEOTIDE SEQUENCE</scope>
    <source>
        <strain evidence="2">Yugu1</strain>
    </source>
</reference>
<evidence type="ECO:0000256" key="1">
    <source>
        <dbReference type="SAM" id="Phobius"/>
    </source>
</evidence>
<proteinExistence type="predicted"/>